<name>D4DTR3_NEIEG</name>
<evidence type="ECO:0000313" key="2">
    <source>
        <dbReference type="Proteomes" id="UP000005536"/>
    </source>
</evidence>
<dbReference type="EMBL" id="ADBF01000248">
    <property type="protein sequence ID" value="EFE48773.1"/>
    <property type="molecule type" value="Genomic_DNA"/>
</dbReference>
<comment type="caution">
    <text evidence="1">The sequence shown here is derived from an EMBL/GenBank/DDBJ whole genome shotgun (WGS) entry which is preliminary data.</text>
</comment>
<gene>
    <name evidence="1" type="ORF">NEIELOOT_02469</name>
</gene>
<sequence length="60" mass="7049">MHGSFRRPLCRRFFRIYHGRGLLPQKSRNKTAMFPHKGRLKASCFLYAALRLVRRACGTL</sequence>
<protein>
    <submittedName>
        <fullName evidence="1">Uncharacterized protein</fullName>
    </submittedName>
</protein>
<proteinExistence type="predicted"/>
<organism evidence="1 2">
    <name type="scientific">Neisseria elongata subsp. glycolytica ATCC 29315</name>
    <dbReference type="NCBI Taxonomy" id="546263"/>
    <lineage>
        <taxon>Bacteria</taxon>
        <taxon>Pseudomonadati</taxon>
        <taxon>Pseudomonadota</taxon>
        <taxon>Betaproteobacteria</taxon>
        <taxon>Neisseriales</taxon>
        <taxon>Neisseriaceae</taxon>
        <taxon>Neisseria</taxon>
    </lineage>
</organism>
<dbReference type="AlphaFoldDB" id="D4DTR3"/>
<reference evidence="1 2" key="1">
    <citation type="submission" date="2010-02" db="EMBL/GenBank/DDBJ databases">
        <authorList>
            <person name="Weinstock G."/>
            <person name="Sodergren E."/>
            <person name="Clifton S."/>
            <person name="Fulton L."/>
            <person name="Fulton B."/>
            <person name="Courtney L."/>
            <person name="Fronick C."/>
            <person name="Harrison M."/>
            <person name="Strong C."/>
            <person name="Farmer C."/>
            <person name="Delahaunty K."/>
            <person name="Markovic C."/>
            <person name="Hall O."/>
            <person name="Minx P."/>
            <person name="Tomlinson C."/>
            <person name="Mitreva M."/>
            <person name="Nelson J."/>
            <person name="Hou S."/>
            <person name="Wollam A."/>
            <person name="Pepin K.H."/>
            <person name="Johnson M."/>
            <person name="Bhonagiri V."/>
            <person name="Zhang X."/>
            <person name="Suruliraj S."/>
            <person name="Warren W."/>
            <person name="Chinwalla A."/>
            <person name="Mardis E.R."/>
            <person name="Wilson R.K."/>
        </authorList>
    </citation>
    <scope>NUCLEOTIDE SEQUENCE [LARGE SCALE GENOMIC DNA]</scope>
    <source>
        <strain evidence="1 2">ATCC 29315</strain>
    </source>
</reference>
<dbReference type="Proteomes" id="UP000005536">
    <property type="component" value="Unassembled WGS sequence"/>
</dbReference>
<accession>D4DTR3</accession>
<evidence type="ECO:0000313" key="1">
    <source>
        <dbReference type="EMBL" id="EFE48773.1"/>
    </source>
</evidence>